<dbReference type="Pfam" id="PF00990">
    <property type="entry name" value="GGDEF"/>
    <property type="match status" value="1"/>
</dbReference>
<keyword evidence="1" id="KW-0472">Membrane</keyword>
<dbReference type="InterPro" id="IPR011623">
    <property type="entry name" value="7TMR_DISM_rcpt_extracell_dom1"/>
</dbReference>
<sequence length="539" mass="60411">MDALMSYKSSRLILPPSKSKGYPLYILITLLALFITFDSHAADTCKIKHLNTSTPASALKVNIPSELTAKRGVNQYQISCSVKNGGVLSFLRPGLDSFTWQQNNTVKTPLKAGQVAYLMDAGTFTATITLKSKLNYTPRFKWQPTPTYFKKAQQNSLIMGSFYGLCITLIFYVLIMGHRLNESVFKLYSIYIFCIGSFILLQEGQVYLFVTQHVSAVIFNLYLLSIGLTVLSATWFMLALLETNKRWPKLTMFLKTLACIVMLFAVLKMLVNNLIFWTIAGHVMAYSSLFIVAVIFTLAAMQALKGVREATLVFVALSFVLVSMIFRVLLINQSPFMQRYGFVLAFAVESFLLAVAVSRRISRMRIAQKRAETEADYDHLCGILNRRGWAKKSAELIKFHAKKGGVLCLMYIDLDDFKLINDNYGHATGDQALCKVAHNLKSSVRKHDAVGRLGGDEFVVLAHFYTKAQVSPKIHHLKTHLNQLTINHNDQVIAVKASVGSTVFSEPPNNIDEILKAGDTAMYHEKLQRKVKPLTLVDG</sequence>
<evidence type="ECO:0000313" key="4">
    <source>
        <dbReference type="Proteomes" id="UP000321419"/>
    </source>
</evidence>
<evidence type="ECO:0000313" key="3">
    <source>
        <dbReference type="EMBL" id="GEK54150.1"/>
    </source>
</evidence>
<dbReference type="Proteomes" id="UP000321419">
    <property type="component" value="Unassembled WGS sequence"/>
</dbReference>
<protein>
    <recommendedName>
        <fullName evidence="2">GGDEF domain-containing protein</fullName>
    </recommendedName>
</protein>
<feature type="transmembrane region" description="Helical" evidence="1">
    <location>
        <begin position="312"/>
        <end position="331"/>
    </location>
</feature>
<feature type="domain" description="GGDEF" evidence="2">
    <location>
        <begin position="405"/>
        <end position="539"/>
    </location>
</feature>
<dbReference type="AlphaFoldDB" id="A0A510XT08"/>
<proteinExistence type="predicted"/>
<keyword evidence="1" id="KW-1133">Transmembrane helix</keyword>
<dbReference type="PANTHER" id="PTHR46663:SF4">
    <property type="entry name" value="DIGUANYLATE CYCLASE DGCT-RELATED"/>
    <property type="match status" value="1"/>
</dbReference>
<dbReference type="PANTHER" id="PTHR46663">
    <property type="entry name" value="DIGUANYLATE CYCLASE DGCT-RELATED"/>
    <property type="match status" value="1"/>
</dbReference>
<dbReference type="InterPro" id="IPR000160">
    <property type="entry name" value="GGDEF_dom"/>
</dbReference>
<dbReference type="NCBIfam" id="TIGR00254">
    <property type="entry name" value="GGDEF"/>
    <property type="match status" value="1"/>
</dbReference>
<comment type="caution">
    <text evidence="3">The sequence shown here is derived from an EMBL/GenBank/DDBJ whole genome shotgun (WGS) entry which is preliminary data.</text>
</comment>
<dbReference type="SMART" id="SM00267">
    <property type="entry name" value="GGDEF"/>
    <property type="match status" value="1"/>
</dbReference>
<keyword evidence="1" id="KW-0812">Transmembrane</keyword>
<feature type="transmembrane region" description="Helical" evidence="1">
    <location>
        <begin position="253"/>
        <end position="271"/>
    </location>
</feature>
<dbReference type="InterPro" id="IPR043128">
    <property type="entry name" value="Rev_trsase/Diguanyl_cyclase"/>
</dbReference>
<reference evidence="3 4" key="1">
    <citation type="submission" date="2019-07" db="EMBL/GenBank/DDBJ databases">
        <title>Whole genome shotgun sequence of Pseudoalteromonas espejiana NBRC 102222.</title>
        <authorList>
            <person name="Hosoyama A."/>
            <person name="Uohara A."/>
            <person name="Ohji S."/>
            <person name="Ichikawa N."/>
        </authorList>
    </citation>
    <scope>NUCLEOTIDE SEQUENCE [LARGE SCALE GENOMIC DNA]</scope>
    <source>
        <strain evidence="3 4">NBRC 102222</strain>
    </source>
</reference>
<evidence type="ECO:0000259" key="2">
    <source>
        <dbReference type="PROSITE" id="PS50887"/>
    </source>
</evidence>
<dbReference type="SUPFAM" id="SSF55073">
    <property type="entry name" value="Nucleotide cyclase"/>
    <property type="match status" value="1"/>
</dbReference>
<dbReference type="InterPro" id="IPR052163">
    <property type="entry name" value="DGC-Regulatory_Protein"/>
</dbReference>
<dbReference type="CDD" id="cd01949">
    <property type="entry name" value="GGDEF"/>
    <property type="match status" value="1"/>
</dbReference>
<feature type="transmembrane region" description="Helical" evidence="1">
    <location>
        <begin position="187"/>
        <end position="210"/>
    </location>
</feature>
<feature type="transmembrane region" description="Helical" evidence="1">
    <location>
        <begin position="277"/>
        <end position="300"/>
    </location>
</feature>
<name>A0A510XT08_9GAMM</name>
<dbReference type="InterPro" id="IPR029787">
    <property type="entry name" value="Nucleotide_cyclase"/>
</dbReference>
<accession>A0A510XT08</accession>
<dbReference type="PROSITE" id="PS50887">
    <property type="entry name" value="GGDEF"/>
    <property type="match status" value="1"/>
</dbReference>
<organism evidence="3 4">
    <name type="scientific">Pseudoalteromonas espejiana</name>
    <dbReference type="NCBI Taxonomy" id="28107"/>
    <lineage>
        <taxon>Bacteria</taxon>
        <taxon>Pseudomonadati</taxon>
        <taxon>Pseudomonadota</taxon>
        <taxon>Gammaproteobacteria</taxon>
        <taxon>Alteromonadales</taxon>
        <taxon>Pseudoalteromonadaceae</taxon>
        <taxon>Pseudoalteromonas</taxon>
    </lineage>
</organism>
<dbReference type="Gene3D" id="3.30.70.270">
    <property type="match status" value="1"/>
</dbReference>
<evidence type="ECO:0000256" key="1">
    <source>
        <dbReference type="SAM" id="Phobius"/>
    </source>
</evidence>
<feature type="transmembrane region" description="Helical" evidence="1">
    <location>
        <begin position="337"/>
        <end position="357"/>
    </location>
</feature>
<feature type="transmembrane region" description="Helical" evidence="1">
    <location>
        <begin position="157"/>
        <end position="175"/>
    </location>
</feature>
<feature type="transmembrane region" description="Helical" evidence="1">
    <location>
        <begin position="216"/>
        <end position="241"/>
    </location>
</feature>
<dbReference type="EMBL" id="BJUM01000007">
    <property type="protein sequence ID" value="GEK54150.1"/>
    <property type="molecule type" value="Genomic_DNA"/>
</dbReference>
<gene>
    <name evidence="3" type="ORF">PES01_09950</name>
</gene>
<keyword evidence="4" id="KW-1185">Reference proteome</keyword>
<dbReference type="Pfam" id="PF07695">
    <property type="entry name" value="7TMR-DISM_7TM"/>
    <property type="match status" value="1"/>
</dbReference>